<keyword evidence="5" id="KW-0732">Signal</keyword>
<keyword evidence="6 9" id="KW-1133">Transmembrane helix</keyword>
<keyword evidence="12" id="KW-1185">Reference proteome</keyword>
<evidence type="ECO:0000256" key="8">
    <source>
        <dbReference type="SAM" id="MobiDB-lite"/>
    </source>
</evidence>
<evidence type="ECO:0000256" key="1">
    <source>
        <dbReference type="ARBA" id="ARBA00004251"/>
    </source>
</evidence>
<dbReference type="PANTHER" id="PTHR22907:SF54">
    <property type="entry name" value="GH04558P"/>
    <property type="match status" value="1"/>
</dbReference>
<feature type="transmembrane region" description="Helical" evidence="9">
    <location>
        <begin position="483"/>
        <end position="506"/>
    </location>
</feature>
<protein>
    <recommendedName>
        <fullName evidence="10">ZP domain-containing protein</fullName>
    </recommendedName>
</protein>
<evidence type="ECO:0000256" key="6">
    <source>
        <dbReference type="ARBA" id="ARBA00022989"/>
    </source>
</evidence>
<dbReference type="OrthoDB" id="6139674at2759"/>
<evidence type="ECO:0000256" key="9">
    <source>
        <dbReference type="SAM" id="Phobius"/>
    </source>
</evidence>
<evidence type="ECO:0000256" key="5">
    <source>
        <dbReference type="ARBA" id="ARBA00022729"/>
    </source>
</evidence>
<dbReference type="SMART" id="SM00241">
    <property type="entry name" value="ZP"/>
    <property type="match status" value="1"/>
</dbReference>
<feature type="compositionally biased region" description="Low complexity" evidence="8">
    <location>
        <begin position="517"/>
        <end position="533"/>
    </location>
</feature>
<keyword evidence="3" id="KW-1003">Cell membrane</keyword>
<feature type="domain" description="ZP" evidence="10">
    <location>
        <begin position="169"/>
        <end position="411"/>
    </location>
</feature>
<dbReference type="Pfam" id="PF25301">
    <property type="entry name" value="CUT_C"/>
    <property type="match status" value="1"/>
</dbReference>
<dbReference type="InterPro" id="IPR001507">
    <property type="entry name" value="ZP_dom"/>
</dbReference>
<dbReference type="PROSITE" id="PS51034">
    <property type="entry name" value="ZP_2"/>
    <property type="match status" value="1"/>
</dbReference>
<dbReference type="Gene3D" id="2.60.40.4100">
    <property type="entry name" value="Zona pellucida, ZP-C domain"/>
    <property type="match status" value="1"/>
</dbReference>
<dbReference type="Proteomes" id="UP000677054">
    <property type="component" value="Unassembled WGS sequence"/>
</dbReference>
<proteinExistence type="predicted"/>
<dbReference type="EMBL" id="CAJPEV010001916">
    <property type="protein sequence ID" value="CAG0894874.1"/>
    <property type="molecule type" value="Genomic_DNA"/>
</dbReference>
<dbReference type="EMBL" id="LR901433">
    <property type="protein sequence ID" value="CAD7248597.1"/>
    <property type="molecule type" value="Genomic_DNA"/>
</dbReference>
<evidence type="ECO:0000259" key="10">
    <source>
        <dbReference type="PROSITE" id="PS51034"/>
    </source>
</evidence>
<evidence type="ECO:0000256" key="2">
    <source>
        <dbReference type="ARBA" id="ARBA00022460"/>
    </source>
</evidence>
<feature type="region of interest" description="Disordered" evidence="8">
    <location>
        <begin position="514"/>
        <end position="542"/>
    </location>
</feature>
<keyword evidence="7 9" id="KW-0472">Membrane</keyword>
<comment type="subcellular location">
    <subcellularLocation>
        <location evidence="1">Cell membrane</location>
        <topology evidence="1">Single-pass type I membrane protein</topology>
    </subcellularLocation>
</comment>
<dbReference type="InterPro" id="IPR056953">
    <property type="entry name" value="CUT_N"/>
</dbReference>
<evidence type="ECO:0000313" key="11">
    <source>
        <dbReference type="EMBL" id="CAD7248597.1"/>
    </source>
</evidence>
<keyword evidence="4 9" id="KW-0812">Transmembrane</keyword>
<gene>
    <name evidence="11" type="ORF">DSTB1V02_LOCUS8408</name>
</gene>
<dbReference type="InterPro" id="IPR057475">
    <property type="entry name" value="CUT_C"/>
</dbReference>
<evidence type="ECO:0000256" key="7">
    <source>
        <dbReference type="ARBA" id="ARBA00023136"/>
    </source>
</evidence>
<sequence length="542" mass="59492">MSRGCPVAHRDTGVRAPTLLAFRLEAGPRSSSALHLTGATPIEKNALGHEFVGICLEIAPGSIGTDLGLQHRLRFYRAEHLHVATRILIVSTRRGDDGFRSEGRALVTGVENPFELLVLPVGWTLGGHTPESRRGAFFPRAATRASVTDLVEAGAIGGKEAVIDDIGIECGSREIAVRLTSESPFNGLIYPKGLSRNSTCMASFDETRSRRSVTYVIPLWSCNTMSTTMPDGGVEYFNTIVVQPHRKLVTNQGRGYHVRCRYQTQEKTVQSDLNVSQLGTTPLTATAAMPACYMRIYFGDPGRGAVAENVRIGDPLTLEVMLDTQDIYGFLVTNCWVRDGLGQGEQPLIDEFGCPVDPEIMGPFVYEENKRVARVNFQAHKFPYTPSVYYQCNVRLCIRSAGGCDFVPPKCPPEGDVNGLVSRTKRQARNKARVEEEDDRTIQVYSGLYVSEEEESPDDSPEIHPVDQGVFRGDKFCLSPKKFAIAIAVAGLILMLAIVFTVLLLITRRRRQRLKESSTSGSGSSSVYSGPYSNQAYSHSSS</sequence>
<organism evidence="11">
    <name type="scientific">Darwinula stevensoni</name>
    <dbReference type="NCBI Taxonomy" id="69355"/>
    <lineage>
        <taxon>Eukaryota</taxon>
        <taxon>Metazoa</taxon>
        <taxon>Ecdysozoa</taxon>
        <taxon>Arthropoda</taxon>
        <taxon>Crustacea</taxon>
        <taxon>Oligostraca</taxon>
        <taxon>Ostracoda</taxon>
        <taxon>Podocopa</taxon>
        <taxon>Podocopida</taxon>
        <taxon>Darwinulocopina</taxon>
        <taxon>Darwinuloidea</taxon>
        <taxon>Darwinulidae</taxon>
        <taxon>Darwinula</taxon>
    </lineage>
</organism>
<dbReference type="PANTHER" id="PTHR22907">
    <property type="entry name" value="GH04558P"/>
    <property type="match status" value="1"/>
</dbReference>
<dbReference type="InterPro" id="IPR042235">
    <property type="entry name" value="ZP-C_dom"/>
</dbReference>
<keyword evidence="2" id="KW-0193">Cuticle</keyword>
<dbReference type="GO" id="GO:0005886">
    <property type="term" value="C:plasma membrane"/>
    <property type="evidence" value="ECO:0007669"/>
    <property type="project" value="UniProtKB-SubCell"/>
</dbReference>
<evidence type="ECO:0000313" key="12">
    <source>
        <dbReference type="Proteomes" id="UP000677054"/>
    </source>
</evidence>
<reference evidence="11" key="1">
    <citation type="submission" date="2020-11" db="EMBL/GenBank/DDBJ databases">
        <authorList>
            <person name="Tran Van P."/>
        </authorList>
    </citation>
    <scope>NUCLEOTIDE SEQUENCE</scope>
</reference>
<dbReference type="AlphaFoldDB" id="A0A7R8XDK4"/>
<dbReference type="InterPro" id="IPR051962">
    <property type="entry name" value="Cuticlin"/>
</dbReference>
<accession>A0A7R8XDK4</accession>
<dbReference type="GO" id="GO:0042302">
    <property type="term" value="F:structural constituent of cuticle"/>
    <property type="evidence" value="ECO:0007669"/>
    <property type="project" value="UniProtKB-KW"/>
</dbReference>
<evidence type="ECO:0000256" key="4">
    <source>
        <dbReference type="ARBA" id="ARBA00022692"/>
    </source>
</evidence>
<evidence type="ECO:0000256" key="3">
    <source>
        <dbReference type="ARBA" id="ARBA00022475"/>
    </source>
</evidence>
<dbReference type="Pfam" id="PF25057">
    <property type="entry name" value="CUT_N"/>
    <property type="match status" value="1"/>
</dbReference>
<name>A0A7R8XDK4_9CRUS</name>